<keyword evidence="3" id="KW-1185">Reference proteome</keyword>
<feature type="transmembrane region" description="Helical" evidence="1">
    <location>
        <begin position="36"/>
        <end position="59"/>
    </location>
</feature>
<proteinExistence type="predicted"/>
<dbReference type="RefSeq" id="WP_027008881.1">
    <property type="nucleotide sequence ID" value="NZ_CP091521.1"/>
</dbReference>
<accession>A0A8T9MXA0</accession>
<keyword evidence="1" id="KW-0812">Transmembrane</keyword>
<evidence type="ECO:0000313" key="2">
    <source>
        <dbReference type="EMBL" id="UOP05046.1"/>
    </source>
</evidence>
<dbReference type="EMBL" id="CP091521">
    <property type="protein sequence ID" value="UOP05046.1"/>
    <property type="molecule type" value="Genomic_DNA"/>
</dbReference>
<name>A0A8T9MXA0_9NEIS</name>
<gene>
    <name evidence="2" type="ORF">LVJ77_01685</name>
</gene>
<evidence type="ECO:0000256" key="1">
    <source>
        <dbReference type="SAM" id="Phobius"/>
    </source>
</evidence>
<reference evidence="2" key="1">
    <citation type="journal article" date="2022" name="Res Sq">
        <title>Evolution of multicellular longitudinally dividing oral cavity symbionts (Neisseriaceae).</title>
        <authorList>
            <person name="Nyongesa S."/>
            <person name="Weber P."/>
            <person name="Bernet E."/>
            <person name="Pullido F."/>
            <person name="Nieckarz M."/>
            <person name="Delaby M."/>
            <person name="Nieves C."/>
            <person name="Viehboeck T."/>
            <person name="Krause N."/>
            <person name="Rivera-Millot A."/>
            <person name="Nakamura A."/>
            <person name="Vischer N."/>
            <person name="VanNieuwenhze M."/>
            <person name="Brun Y."/>
            <person name="Cava F."/>
            <person name="Bulgheresi S."/>
            <person name="Veyrier F."/>
        </authorList>
    </citation>
    <scope>NUCLEOTIDE SEQUENCE</scope>
    <source>
        <strain evidence="2">17694</strain>
    </source>
</reference>
<reference evidence="2" key="2">
    <citation type="submission" date="2024-09" db="EMBL/GenBank/DDBJ databases">
        <authorList>
            <person name="Veyrier F.J."/>
        </authorList>
    </citation>
    <scope>NUCLEOTIDE SEQUENCE</scope>
    <source>
        <strain evidence="2">17694</strain>
    </source>
</reference>
<keyword evidence="1" id="KW-1133">Transmembrane helix</keyword>
<dbReference type="Proteomes" id="UP000831534">
    <property type="component" value="Chromosome"/>
</dbReference>
<dbReference type="NCBIfam" id="NF042413">
    <property type="entry name" value="NGO_0222_fam"/>
    <property type="match status" value="1"/>
</dbReference>
<evidence type="ECO:0000313" key="3">
    <source>
        <dbReference type="Proteomes" id="UP000831534"/>
    </source>
</evidence>
<dbReference type="InterPro" id="IPR049967">
    <property type="entry name" value="NGO_0222-like"/>
</dbReference>
<feature type="transmembrane region" description="Helical" evidence="1">
    <location>
        <begin position="7"/>
        <end position="30"/>
    </location>
</feature>
<dbReference type="KEGG" id="ckh:LVJ77_01685"/>
<dbReference type="AlphaFoldDB" id="A0A8T9MXA0"/>
<organism evidence="2 3">
    <name type="scientific">Conchiformibius kuhniae</name>
    <dbReference type="NCBI Taxonomy" id="211502"/>
    <lineage>
        <taxon>Bacteria</taxon>
        <taxon>Pseudomonadati</taxon>
        <taxon>Pseudomonadota</taxon>
        <taxon>Betaproteobacteria</taxon>
        <taxon>Neisseriales</taxon>
        <taxon>Neisseriaceae</taxon>
        <taxon>Conchiformibius</taxon>
    </lineage>
</organism>
<protein>
    <submittedName>
        <fullName evidence="2">NGO_0222 family membrane protein</fullName>
    </submittedName>
</protein>
<keyword evidence="1" id="KW-0472">Membrane</keyword>
<sequence length="82" mass="9367">MTRAQVYLILIILFSLLFIALMTAGSYLYSIRDKQLALAMFLFAFGAVIGQITSLALFIRLKALQQARLQMQQQKSHTEQQE</sequence>